<sequence>MLHPLHAKLIFKFYQERIGILMFQLFLHILEVQLPKIFLSGFLVHKFFRDPADRLLKPPLHGNRIRATAVEGNQPMRIPHDIDV</sequence>
<evidence type="ECO:0000313" key="1">
    <source>
        <dbReference type="EMBL" id="MPN28396.1"/>
    </source>
</evidence>
<dbReference type="EMBL" id="VSSQ01078678">
    <property type="protein sequence ID" value="MPN28396.1"/>
    <property type="molecule type" value="Genomic_DNA"/>
</dbReference>
<dbReference type="AlphaFoldDB" id="A0A645GQD3"/>
<comment type="caution">
    <text evidence="1">The sequence shown here is derived from an EMBL/GenBank/DDBJ whole genome shotgun (WGS) entry which is preliminary data.</text>
</comment>
<organism evidence="1">
    <name type="scientific">bioreactor metagenome</name>
    <dbReference type="NCBI Taxonomy" id="1076179"/>
    <lineage>
        <taxon>unclassified sequences</taxon>
        <taxon>metagenomes</taxon>
        <taxon>ecological metagenomes</taxon>
    </lineage>
</organism>
<protein>
    <submittedName>
        <fullName evidence="1">Uncharacterized protein</fullName>
    </submittedName>
</protein>
<gene>
    <name evidence="1" type="ORF">SDC9_175837</name>
</gene>
<name>A0A645GQD3_9ZZZZ</name>
<accession>A0A645GQD3</accession>
<reference evidence="1" key="1">
    <citation type="submission" date="2019-08" db="EMBL/GenBank/DDBJ databases">
        <authorList>
            <person name="Kucharzyk K."/>
            <person name="Murdoch R.W."/>
            <person name="Higgins S."/>
            <person name="Loffler F."/>
        </authorList>
    </citation>
    <scope>NUCLEOTIDE SEQUENCE</scope>
</reference>
<proteinExistence type="predicted"/>